<evidence type="ECO:0000256" key="1">
    <source>
        <dbReference type="ARBA" id="ARBA00005704"/>
    </source>
</evidence>
<dbReference type="CDD" id="cd00377">
    <property type="entry name" value="ICL_PEPM"/>
    <property type="match status" value="1"/>
</dbReference>
<dbReference type="Gene3D" id="3.20.20.60">
    <property type="entry name" value="Phosphoenolpyruvate-binding domains"/>
    <property type="match status" value="1"/>
</dbReference>
<dbReference type="Gene3D" id="1.10.10.850">
    <property type="match status" value="1"/>
</dbReference>
<dbReference type="InterPro" id="IPR018523">
    <property type="entry name" value="Isocitrate_lyase_ph_CS"/>
</dbReference>
<accession>A0AAF0F7S1</accession>
<dbReference type="InterPro" id="IPR040442">
    <property type="entry name" value="Pyrv_kinase-like_dom_sf"/>
</dbReference>
<reference evidence="5" key="1">
    <citation type="submission" date="2023-02" db="EMBL/GenBank/DDBJ databases">
        <title>Mating type loci evolution in Malassezia.</title>
        <authorList>
            <person name="Coelho M.A."/>
        </authorList>
    </citation>
    <scope>NUCLEOTIDE SEQUENCE</scope>
    <source>
        <strain evidence="5">CBS 14136</strain>
    </source>
</reference>
<dbReference type="GO" id="GO:0046421">
    <property type="term" value="F:methylisocitrate lyase activity"/>
    <property type="evidence" value="ECO:0007669"/>
    <property type="project" value="UniProtKB-EC"/>
</dbReference>
<keyword evidence="6" id="KW-1185">Reference proteome</keyword>
<dbReference type="GO" id="GO:0005759">
    <property type="term" value="C:mitochondrial matrix"/>
    <property type="evidence" value="ECO:0007669"/>
    <property type="project" value="TreeGrafter"/>
</dbReference>
<dbReference type="EMBL" id="CP118378">
    <property type="protein sequence ID" value="WFD44238.1"/>
    <property type="molecule type" value="Genomic_DNA"/>
</dbReference>
<organism evidence="5 6">
    <name type="scientific">Malassezia psittaci</name>
    <dbReference type="NCBI Taxonomy" id="1821823"/>
    <lineage>
        <taxon>Eukaryota</taxon>
        <taxon>Fungi</taxon>
        <taxon>Dikarya</taxon>
        <taxon>Basidiomycota</taxon>
        <taxon>Ustilaginomycotina</taxon>
        <taxon>Malasseziomycetes</taxon>
        <taxon>Malasseziales</taxon>
        <taxon>Malasseziaceae</taxon>
        <taxon>Malassezia</taxon>
    </lineage>
</organism>
<dbReference type="InterPro" id="IPR029052">
    <property type="entry name" value="Metallo-depent_PP-like"/>
</dbReference>
<dbReference type="PANTHER" id="PTHR21631">
    <property type="entry name" value="ISOCITRATE LYASE/MALATE SYNTHASE"/>
    <property type="match status" value="1"/>
</dbReference>
<evidence type="ECO:0000256" key="2">
    <source>
        <dbReference type="ARBA" id="ARBA00012260"/>
    </source>
</evidence>
<keyword evidence="3 5" id="KW-0456">Lyase</keyword>
<evidence type="ECO:0000256" key="3">
    <source>
        <dbReference type="ARBA" id="ARBA00023239"/>
    </source>
</evidence>
<dbReference type="InterPro" id="IPR041805">
    <property type="entry name" value="ASMase/PPN1_MPP"/>
</dbReference>
<evidence type="ECO:0000313" key="6">
    <source>
        <dbReference type="Proteomes" id="UP001214628"/>
    </source>
</evidence>
<evidence type="ECO:0000313" key="5">
    <source>
        <dbReference type="EMBL" id="WFD44238.1"/>
    </source>
</evidence>
<dbReference type="CDD" id="cd00842">
    <property type="entry name" value="MPP_ASMase"/>
    <property type="match status" value="1"/>
</dbReference>
<protein>
    <recommendedName>
        <fullName evidence="2">methylisocitrate lyase</fullName>
        <ecNumber evidence="2">4.1.3.30</ecNumber>
    </recommendedName>
</protein>
<dbReference type="InterPro" id="IPR039556">
    <property type="entry name" value="ICL/PEPM"/>
</dbReference>
<dbReference type="Pfam" id="PF00463">
    <property type="entry name" value="ICL"/>
    <property type="match status" value="1"/>
</dbReference>
<dbReference type="SUPFAM" id="SSF56300">
    <property type="entry name" value="Metallo-dependent phosphatases"/>
    <property type="match status" value="1"/>
</dbReference>
<comment type="similarity">
    <text evidence="1">Belongs to the isocitrate lyase/PEP mutase superfamily. Isocitrate lyase family.</text>
</comment>
<feature type="compositionally biased region" description="Basic residues" evidence="4">
    <location>
        <begin position="1011"/>
        <end position="1031"/>
    </location>
</feature>
<dbReference type="EC" id="4.1.3.30" evidence="2"/>
<name>A0AAF0F7S1_9BASI</name>
<dbReference type="Proteomes" id="UP001214628">
    <property type="component" value="Chromosome 4"/>
</dbReference>
<dbReference type="PROSITE" id="PS00161">
    <property type="entry name" value="ISOCITRATE_LYASE"/>
    <property type="match status" value="1"/>
</dbReference>
<dbReference type="SUPFAM" id="SSF51621">
    <property type="entry name" value="Phosphoenolpyruvate/pyruvate domain"/>
    <property type="match status" value="1"/>
</dbReference>
<feature type="region of interest" description="Disordered" evidence="4">
    <location>
        <begin position="1005"/>
        <end position="1040"/>
    </location>
</feature>
<proteinExistence type="inferred from homology"/>
<gene>
    <name evidence="5" type="primary">ICL2</name>
    <name evidence="5" type="ORF">MPSI1_002904</name>
</gene>
<evidence type="ECO:0000256" key="4">
    <source>
        <dbReference type="SAM" id="MobiDB-lite"/>
    </source>
</evidence>
<dbReference type="InterPro" id="IPR015813">
    <property type="entry name" value="Pyrv/PenolPyrv_kinase-like_dom"/>
</dbReference>
<dbReference type="NCBIfam" id="TIGR01346">
    <property type="entry name" value="isocit_lyase"/>
    <property type="match status" value="1"/>
</dbReference>
<dbReference type="GO" id="GO:0019629">
    <property type="term" value="P:propionate catabolic process, 2-methylcitrate cycle"/>
    <property type="evidence" value="ECO:0007669"/>
    <property type="project" value="TreeGrafter"/>
</dbReference>
<sequence length="1167" mass="131288">MPATSQIPAPAPLRLHPPSAEEEREIFAEAVGIADCKRPYGAKDIVSKRGSMPVIPPASSLMADKLFATLSEHFANRTVAHTLGAVDPIQQSQMAASQEVVYVSGWAASSVLTTCNNEVGPDLADYPYTTVPNQVQRLFKAQQHHDRKHWDERCHMTEEQRTNTPWIDYLRPIVADGDTGHGGLSTVFRLAKLFAEQGAAAIHLEDQLHGGKKCGHQAGKVLVPTSEHVNRLTMTRFAWDVMGSSNLLIARTDSESAKLISSTIDARDHEFIKGAYNMPQGAKGLAEVLAEKEAQGAVGADLDAVEADWMENVMLLTFNEAVAYHNASNPSGLQEYDRCVEHGVSNTEARAIASRIFGTEGVPEWNWDAPRTKEGYYHFKGGIQAAIKRVKTFAPYSDLLWLETKKPDVAQAQGFAAKIHQDFPGKWLVYNLSPSFNWSAHGFTDDDLRNFIWDLGHAGFVFQLISLAGLHSIGVTTHELSRRFAKDGMLAYVDLIQRKEKEVGTDILTHQKWSGANYMDRVLHTVSSGTSGTSSMGADSTEHSFSSLKSQADESMWCYGALWALLSIACTAAEQRPFMLPESHAIDAPLSGRFLHITDIHLDEFYESDSAVVSSCHHNKPNYKHGGEWRAGHYGTSISDCDSPFILANKTLDWITRSWNQSESTDTGSLSVSKPFDFILWTGDSARHDQDPLIPRTEVQTLRANRYAAQWMRESFPGIPIVPNIGNNDIAMHNIMDRGPSNTLDQMLEIWRDHIPEDQSKNFLRGGFFAKDLIPDRLGVLSINTLYFFDSNKAVDGCPKRHRSDSKKKTDIGTLQLEWMTKELLRFRRRNMQVHIIGHVPPTAGNYFPRCFDVYTEMVLRFQDTIVGQHFGHMNLDIFFVQESSMATRNSGMRSSHNEHVPIVLKQVEEQLRLDYESLPGRARTNMDYYSTFHVSPSVIPTYLPSVRVWTYNTTPVHDNRPGLLSTSHEDSTALVDYVLYDSCEWNSTDADCLLETPTMLEISSDTAQVSKRKRDHSRPHRRSKSRHRQLPRYASPHAPSRTNTYLSLLGYSQWVLDLSKANSEYEKLLQTEGQHAAAKLQLEYDLEYATYPSNTLWHEYFHRDQARVQPESGHHHVLPSDHHIPVPRALLDRKLAQLQLDSPLKCRSDGCYSEEMDALCASNVRK</sequence>
<dbReference type="PANTHER" id="PTHR21631:SF13">
    <property type="entry name" value="MITOCHONDRIAL 2-METHYLISOCITRATE LYASE ICL2"/>
    <property type="match status" value="1"/>
</dbReference>
<dbReference type="InterPro" id="IPR006254">
    <property type="entry name" value="Isocitrate_lyase"/>
</dbReference>
<dbReference type="AlphaFoldDB" id="A0AAF0F7S1"/>
<dbReference type="GO" id="GO:0004451">
    <property type="term" value="F:isocitrate lyase activity"/>
    <property type="evidence" value="ECO:0007669"/>
    <property type="project" value="InterPro"/>
</dbReference>